<dbReference type="CDD" id="cd00430">
    <property type="entry name" value="PLPDE_III_AR"/>
    <property type="match status" value="1"/>
</dbReference>
<evidence type="ECO:0000256" key="2">
    <source>
        <dbReference type="ARBA" id="ARBA00022898"/>
    </source>
</evidence>
<dbReference type="HAMAP" id="MF_01201">
    <property type="entry name" value="Ala_racemase"/>
    <property type="match status" value="1"/>
</dbReference>
<comment type="function">
    <text evidence="4">Catalyzes the interconversion of L-alanine and D-alanine. May also act on other amino acids.</text>
</comment>
<comment type="similarity">
    <text evidence="4">Belongs to the alanine racemase family.</text>
</comment>
<reference evidence="8 9" key="1">
    <citation type="submission" date="2018-08" db="EMBL/GenBank/DDBJ databases">
        <title>A genome reference for cultivated species of the human gut microbiota.</title>
        <authorList>
            <person name="Zou Y."/>
            <person name="Xue W."/>
            <person name="Luo G."/>
        </authorList>
    </citation>
    <scope>NUCLEOTIDE SEQUENCE [LARGE SCALE GENOMIC DNA]</scope>
    <source>
        <strain evidence="8 9">AF37-2AT</strain>
    </source>
</reference>
<feature type="active site" description="Proton acceptor; specific for L-alanine" evidence="4">
    <location>
        <position position="268"/>
    </location>
</feature>
<sequence>MKTYSRVCAKINLNHITYNIEQMRHHISPDTNMILVVKADGYGHGATRIAKETERLDCVWGYATATLDEAVLLRKAGVQKPILVLGCTFPEQYEEAIRHEIRMTIYTEQSANAVSKLAGKLKKPAWIHVKLDTGMSRLGFQTGEESIDEIERIFYLPGIRMEGLFTHFAKADEMDKTFTNRQMEEYLFMTRKLKERGIEPQYRHCSNSAAIIDHPEANLDLVRAGIALYGLYPSDEVRKRDLALKPVLSLVSSIVHTKWIEPGAVVSYGGCFRAEKKTRVATIPVGYADGYPRSLSNKGYVLIRGKRAPIIGRVCMDQMMVDVTEIDEAAFMDEVVLVGKSGREEITVDDLSALSGRFNYEFLCDLDKRIPREYVKDGEVIEQVDYFA</sequence>
<dbReference type="SUPFAM" id="SSF50621">
    <property type="entry name" value="Alanine racemase C-terminal domain-like"/>
    <property type="match status" value="1"/>
</dbReference>
<keyword evidence="9" id="KW-1185">Reference proteome</keyword>
<dbReference type="SMART" id="SM01005">
    <property type="entry name" value="Ala_racemase_C"/>
    <property type="match status" value="1"/>
</dbReference>
<dbReference type="UniPathway" id="UPA00042">
    <property type="reaction ID" value="UER00497"/>
</dbReference>
<dbReference type="NCBIfam" id="TIGR00492">
    <property type="entry name" value="alr"/>
    <property type="match status" value="1"/>
</dbReference>
<dbReference type="GO" id="GO:0008784">
    <property type="term" value="F:alanine racemase activity"/>
    <property type="evidence" value="ECO:0007669"/>
    <property type="project" value="UniProtKB-UniRule"/>
</dbReference>
<dbReference type="PRINTS" id="PR00992">
    <property type="entry name" value="ALARACEMASE"/>
</dbReference>
<dbReference type="RefSeq" id="WP_024732436.1">
    <property type="nucleotide sequence ID" value="NZ_CALBAT010000002.1"/>
</dbReference>
<dbReference type="Proteomes" id="UP000261080">
    <property type="component" value="Unassembled WGS sequence"/>
</dbReference>
<evidence type="ECO:0000256" key="4">
    <source>
        <dbReference type="HAMAP-Rule" id="MF_01201"/>
    </source>
</evidence>
<dbReference type="FunFam" id="3.20.20.10:FF:000002">
    <property type="entry name" value="Alanine racemase"/>
    <property type="match status" value="1"/>
</dbReference>
<dbReference type="OrthoDB" id="9813814at2"/>
<evidence type="ECO:0000313" key="8">
    <source>
        <dbReference type="EMBL" id="RGE90144.1"/>
    </source>
</evidence>
<feature type="active site" description="Proton acceptor; specific for D-alanine" evidence="4">
    <location>
        <position position="38"/>
    </location>
</feature>
<evidence type="ECO:0000256" key="3">
    <source>
        <dbReference type="ARBA" id="ARBA00023235"/>
    </source>
</evidence>
<dbReference type="InterPro" id="IPR029066">
    <property type="entry name" value="PLP-binding_barrel"/>
</dbReference>
<dbReference type="GO" id="GO:0030170">
    <property type="term" value="F:pyridoxal phosphate binding"/>
    <property type="evidence" value="ECO:0007669"/>
    <property type="project" value="UniProtKB-UniRule"/>
</dbReference>
<dbReference type="PANTHER" id="PTHR30511">
    <property type="entry name" value="ALANINE RACEMASE"/>
    <property type="match status" value="1"/>
</dbReference>
<accession>A0A3E3K614</accession>
<dbReference type="InterPro" id="IPR011079">
    <property type="entry name" value="Ala_racemase_C"/>
</dbReference>
<dbReference type="PROSITE" id="PS00395">
    <property type="entry name" value="ALANINE_RACEMASE"/>
    <property type="match status" value="1"/>
</dbReference>
<dbReference type="InterPro" id="IPR000821">
    <property type="entry name" value="Ala_racemase"/>
</dbReference>
<feature type="binding site" evidence="4 6">
    <location>
        <position position="137"/>
    </location>
    <ligand>
        <name>substrate</name>
    </ligand>
</feature>
<name>A0A3E3K614_9FIRM</name>
<dbReference type="AlphaFoldDB" id="A0A3E3K614"/>
<dbReference type="Gene3D" id="3.20.20.10">
    <property type="entry name" value="Alanine racemase"/>
    <property type="match status" value="1"/>
</dbReference>
<dbReference type="GO" id="GO:0009252">
    <property type="term" value="P:peptidoglycan biosynthetic process"/>
    <property type="evidence" value="ECO:0007669"/>
    <property type="project" value="TreeGrafter"/>
</dbReference>
<feature type="binding site" evidence="4 6">
    <location>
        <position position="316"/>
    </location>
    <ligand>
        <name>substrate</name>
    </ligand>
</feature>
<proteinExistence type="inferred from homology"/>
<dbReference type="Gene3D" id="2.40.37.10">
    <property type="entry name" value="Lyase, Ornithine Decarboxylase, Chain A, domain 1"/>
    <property type="match status" value="1"/>
</dbReference>
<dbReference type="InterPro" id="IPR020622">
    <property type="entry name" value="Ala_racemase_pyridoxalP-BS"/>
</dbReference>
<dbReference type="Pfam" id="PF01168">
    <property type="entry name" value="Ala_racemase_N"/>
    <property type="match status" value="1"/>
</dbReference>
<dbReference type="InterPro" id="IPR001608">
    <property type="entry name" value="Ala_racemase_N"/>
</dbReference>
<dbReference type="GeneID" id="97192552"/>
<comment type="caution">
    <text evidence="8">The sequence shown here is derived from an EMBL/GenBank/DDBJ whole genome shotgun (WGS) entry which is preliminary data.</text>
</comment>
<protein>
    <recommendedName>
        <fullName evidence="4">Alanine racemase</fullName>
        <ecNumber evidence="4">5.1.1.1</ecNumber>
    </recommendedName>
</protein>
<feature type="modified residue" description="N6-(pyridoxal phosphate)lysine" evidence="4 5">
    <location>
        <position position="38"/>
    </location>
</feature>
<evidence type="ECO:0000313" key="9">
    <source>
        <dbReference type="Proteomes" id="UP000261080"/>
    </source>
</evidence>
<keyword evidence="2 4" id="KW-0663">Pyridoxal phosphate</keyword>
<comment type="catalytic activity">
    <reaction evidence="4">
        <text>L-alanine = D-alanine</text>
        <dbReference type="Rhea" id="RHEA:20249"/>
        <dbReference type="ChEBI" id="CHEBI:57416"/>
        <dbReference type="ChEBI" id="CHEBI:57972"/>
        <dbReference type="EC" id="5.1.1.1"/>
    </reaction>
</comment>
<dbReference type="GO" id="GO:0005829">
    <property type="term" value="C:cytosol"/>
    <property type="evidence" value="ECO:0007669"/>
    <property type="project" value="TreeGrafter"/>
</dbReference>
<comment type="pathway">
    <text evidence="4">Amino-acid biosynthesis; D-alanine biosynthesis; D-alanine from L-alanine: step 1/1.</text>
</comment>
<dbReference type="SUPFAM" id="SSF51419">
    <property type="entry name" value="PLP-binding barrel"/>
    <property type="match status" value="1"/>
</dbReference>
<dbReference type="PANTHER" id="PTHR30511:SF0">
    <property type="entry name" value="ALANINE RACEMASE, CATABOLIC-RELATED"/>
    <property type="match status" value="1"/>
</dbReference>
<feature type="domain" description="Alanine racemase C-terminal" evidence="7">
    <location>
        <begin position="247"/>
        <end position="375"/>
    </location>
</feature>
<comment type="cofactor">
    <cofactor evidence="1 4 5">
        <name>pyridoxal 5'-phosphate</name>
        <dbReference type="ChEBI" id="CHEBI:597326"/>
    </cofactor>
</comment>
<keyword evidence="3 4" id="KW-0413">Isomerase</keyword>
<evidence type="ECO:0000256" key="5">
    <source>
        <dbReference type="PIRSR" id="PIRSR600821-50"/>
    </source>
</evidence>
<dbReference type="EC" id="5.1.1.1" evidence="4"/>
<evidence type="ECO:0000256" key="6">
    <source>
        <dbReference type="PIRSR" id="PIRSR600821-52"/>
    </source>
</evidence>
<evidence type="ECO:0000256" key="1">
    <source>
        <dbReference type="ARBA" id="ARBA00001933"/>
    </source>
</evidence>
<gene>
    <name evidence="8" type="primary">alr</name>
    <name evidence="8" type="ORF">DW016_02540</name>
</gene>
<dbReference type="Pfam" id="PF00842">
    <property type="entry name" value="Ala_racemase_C"/>
    <property type="match status" value="1"/>
</dbReference>
<organism evidence="8 9">
    <name type="scientific">Sellimonas intestinalis</name>
    <dbReference type="NCBI Taxonomy" id="1653434"/>
    <lineage>
        <taxon>Bacteria</taxon>
        <taxon>Bacillati</taxon>
        <taxon>Bacillota</taxon>
        <taxon>Clostridia</taxon>
        <taxon>Lachnospirales</taxon>
        <taxon>Lachnospiraceae</taxon>
        <taxon>Sellimonas</taxon>
    </lineage>
</organism>
<dbReference type="InterPro" id="IPR009006">
    <property type="entry name" value="Ala_racemase/Decarboxylase_C"/>
</dbReference>
<evidence type="ECO:0000259" key="7">
    <source>
        <dbReference type="SMART" id="SM01005"/>
    </source>
</evidence>
<dbReference type="GO" id="GO:0030632">
    <property type="term" value="P:D-alanine biosynthetic process"/>
    <property type="evidence" value="ECO:0007669"/>
    <property type="project" value="UniProtKB-UniRule"/>
</dbReference>
<dbReference type="EMBL" id="QVLX01000001">
    <property type="protein sequence ID" value="RGE90144.1"/>
    <property type="molecule type" value="Genomic_DNA"/>
</dbReference>